<evidence type="ECO:0000313" key="2">
    <source>
        <dbReference type="EMBL" id="KMZ76023.1"/>
    </source>
</evidence>
<evidence type="ECO:0000313" key="3">
    <source>
        <dbReference type="Proteomes" id="UP000036987"/>
    </source>
</evidence>
<feature type="compositionally biased region" description="Basic and acidic residues" evidence="1">
    <location>
        <begin position="263"/>
        <end position="276"/>
    </location>
</feature>
<feature type="compositionally biased region" description="Low complexity" evidence="1">
    <location>
        <begin position="40"/>
        <end position="53"/>
    </location>
</feature>
<feature type="region of interest" description="Disordered" evidence="1">
    <location>
        <begin position="1"/>
        <end position="56"/>
    </location>
</feature>
<proteinExistence type="predicted"/>
<accession>A0A0K9Q405</accession>
<evidence type="ECO:0000256" key="1">
    <source>
        <dbReference type="SAM" id="MobiDB-lite"/>
    </source>
</evidence>
<feature type="compositionally biased region" description="Polar residues" evidence="1">
    <location>
        <begin position="277"/>
        <end position="291"/>
    </location>
</feature>
<dbReference type="EMBL" id="LFYR01000090">
    <property type="protein sequence ID" value="KMZ76023.1"/>
    <property type="molecule type" value="Genomic_DNA"/>
</dbReference>
<organism evidence="2 3">
    <name type="scientific">Zostera marina</name>
    <name type="common">Eelgrass</name>
    <dbReference type="NCBI Taxonomy" id="29655"/>
    <lineage>
        <taxon>Eukaryota</taxon>
        <taxon>Viridiplantae</taxon>
        <taxon>Streptophyta</taxon>
        <taxon>Embryophyta</taxon>
        <taxon>Tracheophyta</taxon>
        <taxon>Spermatophyta</taxon>
        <taxon>Magnoliopsida</taxon>
        <taxon>Liliopsida</taxon>
        <taxon>Zosteraceae</taxon>
        <taxon>Zostera</taxon>
    </lineage>
</organism>
<reference evidence="3" key="1">
    <citation type="journal article" date="2016" name="Nature">
        <title>The genome of the seagrass Zostera marina reveals angiosperm adaptation to the sea.</title>
        <authorList>
            <person name="Olsen J.L."/>
            <person name="Rouze P."/>
            <person name="Verhelst B."/>
            <person name="Lin Y.-C."/>
            <person name="Bayer T."/>
            <person name="Collen J."/>
            <person name="Dattolo E."/>
            <person name="De Paoli E."/>
            <person name="Dittami S."/>
            <person name="Maumus F."/>
            <person name="Michel G."/>
            <person name="Kersting A."/>
            <person name="Lauritano C."/>
            <person name="Lohaus R."/>
            <person name="Toepel M."/>
            <person name="Tonon T."/>
            <person name="Vanneste K."/>
            <person name="Amirebrahimi M."/>
            <person name="Brakel J."/>
            <person name="Bostroem C."/>
            <person name="Chovatia M."/>
            <person name="Grimwood J."/>
            <person name="Jenkins J.W."/>
            <person name="Jueterbock A."/>
            <person name="Mraz A."/>
            <person name="Stam W.T."/>
            <person name="Tice H."/>
            <person name="Bornberg-Bauer E."/>
            <person name="Green P.J."/>
            <person name="Pearson G.A."/>
            <person name="Procaccini G."/>
            <person name="Duarte C.M."/>
            <person name="Schmutz J."/>
            <person name="Reusch T.B.H."/>
            <person name="Van de Peer Y."/>
        </authorList>
    </citation>
    <scope>NUCLEOTIDE SEQUENCE [LARGE SCALE GENOMIC DNA]</scope>
    <source>
        <strain evidence="3">cv. Finnish</strain>
    </source>
</reference>
<feature type="region of interest" description="Disordered" evidence="1">
    <location>
        <begin position="128"/>
        <end position="149"/>
    </location>
</feature>
<keyword evidence="3" id="KW-1185">Reference proteome</keyword>
<sequence length="376" mass="42928">MVHISNHLGAQASPEHQSLSSDAKHWRSSMEDVDHRRMPSTTARTTANTSNDDPNIMATRPPPTMWSCRSQCNIYYVIAYFSLSDFAFNVSYLAYRVITNSSINILIATLQLLIKWLRPSFQTWYQSGRRSHSEQNPNQPTTMKQNTTPPKMVVINKDGQPIDFTYNMAINEQIDDPYDLPLVRQPLSISTSRVVNAHCNKGTIHLNHFSFTPTTDYPHSYYPTQIASTDLLKHNTRTAPAQTLTSLDNRRPQHLHSTTPAQHPHDRPQHPHDRPIRNSQQTATFIWSDSRPQLALATPTRSTSATRFPGRPSSEVFSSPTRPQRPTTPNTTPPTRRPQLTNFFSQNPPLHHYYIPVHKFPSTNFPQQPPLLHYSP</sequence>
<dbReference type="Proteomes" id="UP000036987">
    <property type="component" value="Unassembled WGS sequence"/>
</dbReference>
<comment type="caution">
    <text evidence="2">The sequence shown here is derived from an EMBL/GenBank/DDBJ whole genome shotgun (WGS) entry which is preliminary data.</text>
</comment>
<feature type="region of interest" description="Disordered" evidence="1">
    <location>
        <begin position="243"/>
        <end position="339"/>
    </location>
</feature>
<feature type="compositionally biased region" description="Low complexity" evidence="1">
    <location>
        <begin position="320"/>
        <end position="330"/>
    </location>
</feature>
<dbReference type="AlphaFoldDB" id="A0A0K9Q405"/>
<protein>
    <submittedName>
        <fullName evidence="2">Uncharacterized protein</fullName>
    </submittedName>
</protein>
<name>A0A0K9Q405_ZOSMR</name>
<gene>
    <name evidence="2" type="ORF">ZOSMA_107G00190</name>
</gene>
<feature type="compositionally biased region" description="Basic and acidic residues" evidence="1">
    <location>
        <begin position="22"/>
        <end position="37"/>
    </location>
</feature>